<dbReference type="Proteomes" id="UP000828251">
    <property type="component" value="Unassembled WGS sequence"/>
</dbReference>
<comment type="caution">
    <text evidence="1">The sequence shown here is derived from an EMBL/GenBank/DDBJ whole genome shotgun (WGS) entry which is preliminary data.</text>
</comment>
<gene>
    <name evidence="1" type="ORF">J1N35_009084</name>
</gene>
<name>A0A9D3WAC9_9ROSI</name>
<accession>A0A9D3WAC9</accession>
<evidence type="ECO:0000313" key="2">
    <source>
        <dbReference type="Proteomes" id="UP000828251"/>
    </source>
</evidence>
<evidence type="ECO:0000313" key="1">
    <source>
        <dbReference type="EMBL" id="KAH1115706.1"/>
    </source>
</evidence>
<keyword evidence="2" id="KW-1185">Reference proteome</keyword>
<sequence length="76" mass="8511">MEAKHIVLSSRSKPILSKIRSQYSSNLAGNWFLNNSFSRPDWSVGSRTGWDIDLNKAITPVDSETGVDWLNQAKTS</sequence>
<protein>
    <submittedName>
        <fullName evidence="1">Uncharacterized protein</fullName>
    </submittedName>
</protein>
<dbReference type="EMBL" id="JAIQCV010000003">
    <property type="protein sequence ID" value="KAH1115706.1"/>
    <property type="molecule type" value="Genomic_DNA"/>
</dbReference>
<reference evidence="1 2" key="1">
    <citation type="journal article" date="2021" name="Plant Biotechnol. J.">
        <title>Multi-omics assisted identification of the key and species-specific regulatory components of drought-tolerant mechanisms in Gossypium stocksii.</title>
        <authorList>
            <person name="Yu D."/>
            <person name="Ke L."/>
            <person name="Zhang D."/>
            <person name="Wu Y."/>
            <person name="Sun Y."/>
            <person name="Mei J."/>
            <person name="Sun J."/>
            <person name="Sun Y."/>
        </authorList>
    </citation>
    <scope>NUCLEOTIDE SEQUENCE [LARGE SCALE GENOMIC DNA]</scope>
    <source>
        <strain evidence="2">cv. E1</strain>
        <tissue evidence="1">Leaf</tissue>
    </source>
</reference>
<organism evidence="1 2">
    <name type="scientific">Gossypium stocksii</name>
    <dbReference type="NCBI Taxonomy" id="47602"/>
    <lineage>
        <taxon>Eukaryota</taxon>
        <taxon>Viridiplantae</taxon>
        <taxon>Streptophyta</taxon>
        <taxon>Embryophyta</taxon>
        <taxon>Tracheophyta</taxon>
        <taxon>Spermatophyta</taxon>
        <taxon>Magnoliopsida</taxon>
        <taxon>eudicotyledons</taxon>
        <taxon>Gunneridae</taxon>
        <taxon>Pentapetalae</taxon>
        <taxon>rosids</taxon>
        <taxon>malvids</taxon>
        <taxon>Malvales</taxon>
        <taxon>Malvaceae</taxon>
        <taxon>Malvoideae</taxon>
        <taxon>Gossypium</taxon>
    </lineage>
</organism>
<proteinExistence type="predicted"/>
<dbReference type="AlphaFoldDB" id="A0A9D3WAC9"/>